<dbReference type="OrthoDB" id="280156at2"/>
<organism evidence="1 2">
    <name type="scientific">Pseudomonas fulva</name>
    <dbReference type="NCBI Taxonomy" id="47880"/>
    <lineage>
        <taxon>Bacteria</taxon>
        <taxon>Pseudomonadati</taxon>
        <taxon>Pseudomonadota</taxon>
        <taxon>Gammaproteobacteria</taxon>
        <taxon>Pseudomonadales</taxon>
        <taxon>Pseudomonadaceae</taxon>
        <taxon>Pseudomonas</taxon>
    </lineage>
</organism>
<evidence type="ECO:0000313" key="1">
    <source>
        <dbReference type="EMBL" id="KIQ05695.1"/>
    </source>
</evidence>
<dbReference type="AlphaFoldDB" id="A0A0D0L784"/>
<accession>A0A0D0L784</accession>
<dbReference type="Proteomes" id="UP000032068">
    <property type="component" value="Unassembled WGS sequence"/>
</dbReference>
<sequence>MPSHALKLFADYHQFYLQDEVTEGDLSQSWGTEAVERMLAVADGVVGVGTLRNMEVSVTLEFLDAEPTVEPASFDHIAEASLVVRSGTLVIAGCTDYFPDAARFALAAGNYRVRLSISGFDTLSEDGLDGEDHYLVQLWQAPLIEPVVLKQGEF</sequence>
<dbReference type="RefSeq" id="WP_042552294.1">
    <property type="nucleotide sequence ID" value="NZ_JXQW01000005.1"/>
</dbReference>
<reference evidence="1 2" key="1">
    <citation type="submission" date="2014-12" db="EMBL/GenBank/DDBJ databases">
        <title>16Stimator: statistical estimation of ribosomal gene copy numbers from draft genome assemblies.</title>
        <authorList>
            <person name="Perisin M.A."/>
            <person name="Vetter M."/>
            <person name="Gilbert J.A."/>
            <person name="Bergelson J."/>
        </authorList>
    </citation>
    <scope>NUCLEOTIDE SEQUENCE [LARGE SCALE GENOMIC DNA]</scope>
    <source>
        <strain evidence="1 2">MEJ086</strain>
    </source>
</reference>
<comment type="caution">
    <text evidence="1">The sequence shown here is derived from an EMBL/GenBank/DDBJ whole genome shotgun (WGS) entry which is preliminary data.</text>
</comment>
<dbReference type="Gene3D" id="2.60.34.30">
    <property type="entry name" value="Competence, DNA-entry nuclease inhibitor, ComJ"/>
    <property type="match status" value="1"/>
</dbReference>
<dbReference type="InterPro" id="IPR038691">
    <property type="entry name" value="ComJ_sf"/>
</dbReference>
<dbReference type="EMBL" id="JXQW01000005">
    <property type="protein sequence ID" value="KIQ05695.1"/>
    <property type="molecule type" value="Genomic_DNA"/>
</dbReference>
<evidence type="ECO:0000313" key="2">
    <source>
        <dbReference type="Proteomes" id="UP000032068"/>
    </source>
</evidence>
<protein>
    <submittedName>
        <fullName evidence="1">Uncharacterized protein</fullName>
    </submittedName>
</protein>
<name>A0A0D0L784_9PSED</name>
<gene>
    <name evidence="1" type="ORF">RU08_02880</name>
</gene>
<proteinExistence type="predicted"/>